<accession>E2ZBL0</accession>
<protein>
    <recommendedName>
        <fullName evidence="9">Phosphoheptose isomerase</fullName>
        <ecNumber evidence="9">5.3.1.28</ecNumber>
    </recommendedName>
    <alternativeName>
        <fullName evidence="9">Sedoheptulose 7-phosphate isomerase</fullName>
    </alternativeName>
</protein>
<feature type="domain" description="SIS" evidence="10">
    <location>
        <begin position="40"/>
        <end position="193"/>
    </location>
</feature>
<feature type="binding site" evidence="9">
    <location>
        <position position="175"/>
    </location>
    <ligand>
        <name>Zn(2+)</name>
        <dbReference type="ChEBI" id="CHEBI:29105"/>
    </ligand>
</feature>
<comment type="caution">
    <text evidence="11">The sequence shown here is derived from an EMBL/GenBank/DDBJ whole genome shotgun (WGS) entry which is preliminary data.</text>
</comment>
<keyword evidence="4 9" id="KW-0963">Cytoplasm</keyword>
<keyword evidence="5 9" id="KW-0479">Metal-binding</keyword>
<dbReference type="InterPro" id="IPR050099">
    <property type="entry name" value="SIS_GmhA/DiaA_subfam"/>
</dbReference>
<feature type="binding site" evidence="9">
    <location>
        <position position="175"/>
    </location>
    <ligand>
        <name>substrate</name>
    </ligand>
</feature>
<evidence type="ECO:0000256" key="2">
    <source>
        <dbReference type="ARBA" id="ARBA00004496"/>
    </source>
</evidence>
<evidence type="ECO:0000256" key="3">
    <source>
        <dbReference type="ARBA" id="ARBA00009894"/>
    </source>
</evidence>
<evidence type="ECO:0000313" key="12">
    <source>
        <dbReference type="Proteomes" id="UP000003195"/>
    </source>
</evidence>
<feature type="binding site" evidence="9">
    <location>
        <begin position="123"/>
        <end position="125"/>
    </location>
    <ligand>
        <name>substrate</name>
    </ligand>
</feature>
<dbReference type="HAMAP" id="MF_00067">
    <property type="entry name" value="GmhA"/>
    <property type="match status" value="1"/>
</dbReference>
<comment type="catalytic activity">
    <reaction evidence="1 9">
        <text>2 D-sedoheptulose 7-phosphate = D-glycero-alpha-D-manno-heptose 7-phosphate + D-glycero-beta-D-manno-heptose 7-phosphate</text>
        <dbReference type="Rhea" id="RHEA:27489"/>
        <dbReference type="ChEBI" id="CHEBI:57483"/>
        <dbReference type="ChEBI" id="CHEBI:60203"/>
        <dbReference type="ChEBI" id="CHEBI:60204"/>
        <dbReference type="EC" id="5.3.1.28"/>
    </reaction>
</comment>
<keyword evidence="6 9" id="KW-0862">Zinc</keyword>
<dbReference type="PANTHER" id="PTHR30390:SF6">
    <property type="entry name" value="DNAA INITIATOR-ASSOCIATING PROTEIN DIAA"/>
    <property type="match status" value="1"/>
</dbReference>
<evidence type="ECO:0000256" key="1">
    <source>
        <dbReference type="ARBA" id="ARBA00000348"/>
    </source>
</evidence>
<dbReference type="InterPro" id="IPR004515">
    <property type="entry name" value="Phosphoheptose_Isoase"/>
</dbReference>
<dbReference type="HOGENOM" id="CLU_080999_1_1_9"/>
<dbReference type="PROSITE" id="PS51464">
    <property type="entry name" value="SIS"/>
    <property type="match status" value="1"/>
</dbReference>
<dbReference type="GO" id="GO:0008968">
    <property type="term" value="F:D-sedoheptulose 7-phosphate isomerase activity"/>
    <property type="evidence" value="ECO:0007669"/>
    <property type="project" value="UniProtKB-UniRule"/>
</dbReference>
<comment type="miscellaneous">
    <text evidence="9">The reaction produces a racemic mixture of D-glycero-alpha-D-manno-heptose 7-phosphate and D-glycero-beta-D-manno-heptose 7-phosphate.</text>
</comment>
<evidence type="ECO:0000256" key="5">
    <source>
        <dbReference type="ARBA" id="ARBA00022723"/>
    </source>
</evidence>
<dbReference type="STRING" id="706434.HMPREF9429_00841"/>
<dbReference type="GO" id="GO:2001061">
    <property type="term" value="P:D-glycero-D-manno-heptose 7-phosphate biosynthetic process"/>
    <property type="evidence" value="ECO:0007669"/>
    <property type="project" value="UniProtKB-UniPathway"/>
</dbReference>
<dbReference type="InterPro" id="IPR035461">
    <property type="entry name" value="GmhA/DiaA"/>
</dbReference>
<comment type="subcellular location">
    <subcellularLocation>
        <location evidence="2 9">Cytoplasm</location>
    </subcellularLocation>
</comment>
<evidence type="ECO:0000313" key="11">
    <source>
        <dbReference type="EMBL" id="EFQ04238.1"/>
    </source>
</evidence>
<evidence type="ECO:0000256" key="6">
    <source>
        <dbReference type="ARBA" id="ARBA00022833"/>
    </source>
</evidence>
<dbReference type="GO" id="GO:0005975">
    <property type="term" value="P:carbohydrate metabolic process"/>
    <property type="evidence" value="ECO:0007669"/>
    <property type="project" value="UniProtKB-UniRule"/>
</dbReference>
<sequence length="193" mass="20568">MATQIQAAELLAGQRLENHFKVVQDMKKIMPEVASAGLRVRTALEKGRKILICGNGGSAADSQHMAAEFVGRFVKERQSLPALALTVDTSLLTAVGNDYGFDCVFSRQVEGLGQEGDVLIAISTSGNSANVVKAVKTAKEKGIYVIALTGENGGILAKESDLCLAVPSQVTARIQEMHIMIIHMICEIAEADI</sequence>
<feature type="binding site" evidence="9">
    <location>
        <position position="64"/>
    </location>
    <ligand>
        <name>Zn(2+)</name>
        <dbReference type="ChEBI" id="CHEBI:29105"/>
    </ligand>
</feature>
<dbReference type="OrthoDB" id="9781311at2"/>
<dbReference type="Gene3D" id="3.40.50.10490">
    <property type="entry name" value="Glucose-6-phosphate isomerase like protein, domain 1"/>
    <property type="match status" value="1"/>
</dbReference>
<name>E2ZBL0_9FIRM</name>
<comment type="similarity">
    <text evidence="3 9">Belongs to the SIS family. GmhA subfamily.</text>
</comment>
<comment type="cofactor">
    <cofactor evidence="9">
        <name>Zn(2+)</name>
        <dbReference type="ChEBI" id="CHEBI:29105"/>
    </cofactor>
    <text evidence="9">Binds 1 zinc ion per subunit.</text>
</comment>
<dbReference type="UniPathway" id="UPA00041">
    <property type="reaction ID" value="UER00436"/>
</dbReference>
<keyword evidence="7 9" id="KW-0413">Isomerase</keyword>
<dbReference type="InterPro" id="IPR001347">
    <property type="entry name" value="SIS_dom"/>
</dbReference>
<feature type="binding site" evidence="9">
    <location>
        <begin position="55"/>
        <end position="57"/>
    </location>
    <ligand>
        <name>substrate</name>
    </ligand>
</feature>
<dbReference type="InterPro" id="IPR046348">
    <property type="entry name" value="SIS_dom_sf"/>
</dbReference>
<dbReference type="GO" id="GO:0005737">
    <property type="term" value="C:cytoplasm"/>
    <property type="evidence" value="ECO:0007669"/>
    <property type="project" value="UniProtKB-SubCell"/>
</dbReference>
<comment type="pathway">
    <text evidence="9">Carbohydrate biosynthesis; D-glycero-D-manno-heptose 7-phosphate biosynthesis; D-glycero-alpha-D-manno-heptose 7-phosphate and D-glycero-beta-D-manno-heptose 7-phosphate from sedoheptulose 7-phosphate: step 1/1.</text>
</comment>
<evidence type="ECO:0000256" key="9">
    <source>
        <dbReference type="HAMAP-Rule" id="MF_00067"/>
    </source>
</evidence>
<evidence type="ECO:0000256" key="7">
    <source>
        <dbReference type="ARBA" id="ARBA00023235"/>
    </source>
</evidence>
<proteinExistence type="inferred from homology"/>
<dbReference type="PANTHER" id="PTHR30390">
    <property type="entry name" value="SEDOHEPTULOSE 7-PHOSPHATE ISOMERASE / DNAA INITIATOR-ASSOCIATING FACTOR FOR REPLICATION INITIATION"/>
    <property type="match status" value="1"/>
</dbReference>
<dbReference type="eggNOG" id="COG0279">
    <property type="taxonomic scope" value="Bacteria"/>
</dbReference>
<feature type="binding site" evidence="9">
    <location>
        <position position="128"/>
    </location>
    <ligand>
        <name>substrate</name>
    </ligand>
</feature>
<dbReference type="SUPFAM" id="SSF53697">
    <property type="entry name" value="SIS domain"/>
    <property type="match status" value="1"/>
</dbReference>
<gene>
    <name evidence="9 11" type="primary">gmhA</name>
    <name evidence="11" type="ORF">HMPREF9429_00841</name>
</gene>
<dbReference type="GO" id="GO:0008270">
    <property type="term" value="F:zinc ion binding"/>
    <property type="evidence" value="ECO:0007669"/>
    <property type="project" value="UniProtKB-UniRule"/>
</dbReference>
<comment type="function">
    <text evidence="9">Catalyzes the isomerization of sedoheptulose 7-phosphate in D-glycero-D-manno-heptose 7-phosphate.</text>
</comment>
<keyword evidence="8 9" id="KW-0119">Carbohydrate metabolism</keyword>
<keyword evidence="12" id="KW-1185">Reference proteome</keyword>
<dbReference type="Proteomes" id="UP000003195">
    <property type="component" value="Unassembled WGS sequence"/>
</dbReference>
<dbReference type="Pfam" id="PF13580">
    <property type="entry name" value="SIS_2"/>
    <property type="match status" value="1"/>
</dbReference>
<reference evidence="11 12" key="1">
    <citation type="submission" date="2010-08" db="EMBL/GenBank/DDBJ databases">
        <authorList>
            <person name="Weinstock G."/>
            <person name="Sodergren E."/>
            <person name="Clifton S."/>
            <person name="Fulton L."/>
            <person name="Fulton B."/>
            <person name="Courtney L."/>
            <person name="Fronick C."/>
            <person name="Harrison M."/>
            <person name="Strong C."/>
            <person name="Farmer C."/>
            <person name="Delahaunty K."/>
            <person name="Markovic C."/>
            <person name="Hall O."/>
            <person name="Minx P."/>
            <person name="Tomlinson C."/>
            <person name="Mitreva M."/>
            <person name="Hou S."/>
            <person name="Chen J."/>
            <person name="Wollam A."/>
            <person name="Pepin K.H."/>
            <person name="Johnson M."/>
            <person name="Bhonagiri V."/>
            <person name="Zhang X."/>
            <person name="Suruliraj S."/>
            <person name="Warren W."/>
            <person name="Chinwalla A."/>
            <person name="Mardis E.R."/>
            <person name="Wilson R.K."/>
        </authorList>
    </citation>
    <scope>NUCLEOTIDE SEQUENCE [LARGE SCALE GENOMIC DNA]</scope>
    <source>
        <strain evidence="11 12">F0359</strain>
    </source>
</reference>
<feature type="binding site" evidence="9">
    <location>
        <position position="183"/>
    </location>
    <ligand>
        <name>Zn(2+)</name>
        <dbReference type="ChEBI" id="CHEBI:29105"/>
    </ligand>
</feature>
<evidence type="ECO:0000259" key="10">
    <source>
        <dbReference type="PROSITE" id="PS51464"/>
    </source>
</evidence>
<dbReference type="EC" id="5.3.1.28" evidence="9"/>
<feature type="binding site" evidence="9">
    <location>
        <position position="68"/>
    </location>
    <ligand>
        <name>substrate</name>
    </ligand>
</feature>
<evidence type="ECO:0000256" key="4">
    <source>
        <dbReference type="ARBA" id="ARBA00022490"/>
    </source>
</evidence>
<feature type="binding site" evidence="9">
    <location>
        <position position="68"/>
    </location>
    <ligand>
        <name>Zn(2+)</name>
        <dbReference type="ChEBI" id="CHEBI:29105"/>
    </ligand>
</feature>
<evidence type="ECO:0000256" key="8">
    <source>
        <dbReference type="ARBA" id="ARBA00023277"/>
    </source>
</evidence>
<dbReference type="CDD" id="cd05006">
    <property type="entry name" value="SIS_GmhA"/>
    <property type="match status" value="1"/>
</dbReference>
<organism evidence="11 12">
    <name type="scientific">Megasphaera micronuciformis F0359</name>
    <dbReference type="NCBI Taxonomy" id="706434"/>
    <lineage>
        <taxon>Bacteria</taxon>
        <taxon>Bacillati</taxon>
        <taxon>Bacillota</taxon>
        <taxon>Negativicutes</taxon>
        <taxon>Veillonellales</taxon>
        <taxon>Veillonellaceae</taxon>
        <taxon>Megasphaera</taxon>
    </lineage>
</organism>
<dbReference type="AlphaFoldDB" id="E2ZBL0"/>
<dbReference type="EMBL" id="AECS01000036">
    <property type="protein sequence ID" value="EFQ04238.1"/>
    <property type="molecule type" value="Genomic_DNA"/>
</dbReference>
<dbReference type="GO" id="GO:0097367">
    <property type="term" value="F:carbohydrate derivative binding"/>
    <property type="evidence" value="ECO:0007669"/>
    <property type="project" value="InterPro"/>
</dbReference>
<feature type="binding site" evidence="9">
    <location>
        <begin position="97"/>
        <end position="98"/>
    </location>
    <ligand>
        <name>substrate</name>
    </ligand>
</feature>
<dbReference type="NCBIfam" id="TIGR00441">
    <property type="entry name" value="gmhA"/>
    <property type="match status" value="1"/>
</dbReference>